<dbReference type="GO" id="GO:0006654">
    <property type="term" value="P:phosphatidic acid biosynthetic process"/>
    <property type="evidence" value="ECO:0007669"/>
    <property type="project" value="TreeGrafter"/>
</dbReference>
<gene>
    <name evidence="6" type="primary">plsC</name>
    <name evidence="6" type="ORF">Pmgp_01382</name>
</gene>
<dbReference type="GO" id="GO:0003841">
    <property type="term" value="F:1-acylglycerol-3-phosphate O-acyltransferase activity"/>
    <property type="evidence" value="ECO:0007669"/>
    <property type="project" value="UniProtKB-UniRule"/>
</dbReference>
<keyword evidence="4" id="KW-1208">Phospholipid metabolism</keyword>
<keyword evidence="4" id="KW-0444">Lipid biosynthesis</keyword>
<reference evidence="6 7" key="1">
    <citation type="journal article" date="2018" name="Environ. Microbiol.">
        <title>Novel energy conservation strategies and behaviour of Pelotomaculum schinkii driving syntrophic propionate catabolism.</title>
        <authorList>
            <person name="Hidalgo-Ahumada C.A.P."/>
            <person name="Nobu M.K."/>
            <person name="Narihiro T."/>
            <person name="Tamaki H."/>
            <person name="Liu W.T."/>
            <person name="Kamagata Y."/>
            <person name="Stams A.J.M."/>
            <person name="Imachi H."/>
            <person name="Sousa D.Z."/>
        </authorList>
    </citation>
    <scope>NUCLEOTIDE SEQUENCE [LARGE SCALE GENOMIC DNA]</scope>
    <source>
        <strain evidence="6 7">MGP</strain>
    </source>
</reference>
<dbReference type="PANTHER" id="PTHR10434">
    <property type="entry name" value="1-ACYL-SN-GLYCEROL-3-PHOSPHATE ACYLTRANSFERASE"/>
    <property type="match status" value="1"/>
</dbReference>
<dbReference type="AlphaFoldDB" id="A0A4Y7RS04"/>
<dbReference type="NCBIfam" id="TIGR00530">
    <property type="entry name" value="AGP_acyltrn"/>
    <property type="match status" value="1"/>
</dbReference>
<dbReference type="GO" id="GO:0016020">
    <property type="term" value="C:membrane"/>
    <property type="evidence" value="ECO:0007669"/>
    <property type="project" value="InterPro"/>
</dbReference>
<proteinExistence type="inferred from homology"/>
<dbReference type="InterPro" id="IPR002123">
    <property type="entry name" value="Plipid/glycerol_acylTrfase"/>
</dbReference>
<dbReference type="PANTHER" id="PTHR10434:SF11">
    <property type="entry name" value="1-ACYL-SN-GLYCEROL-3-PHOSPHATE ACYLTRANSFERASE"/>
    <property type="match status" value="1"/>
</dbReference>
<comment type="caution">
    <text evidence="6">The sequence shown here is derived from an EMBL/GenBank/DDBJ whole genome shotgun (WGS) entry which is preliminary data.</text>
</comment>
<comment type="similarity">
    <text evidence="1 4">Belongs to the 1-acyl-sn-glycerol-3-phosphate acyltransferase family.</text>
</comment>
<dbReference type="Proteomes" id="UP000297597">
    <property type="component" value="Unassembled WGS sequence"/>
</dbReference>
<dbReference type="EMBL" id="QFFZ01000011">
    <property type="protein sequence ID" value="TEB11804.1"/>
    <property type="molecule type" value="Genomic_DNA"/>
</dbReference>
<dbReference type="EC" id="2.3.1.51" evidence="4"/>
<evidence type="ECO:0000259" key="5">
    <source>
        <dbReference type="SMART" id="SM00563"/>
    </source>
</evidence>
<dbReference type="RefSeq" id="WP_243119759.1">
    <property type="nucleotide sequence ID" value="NZ_QFFZ01000011.1"/>
</dbReference>
<keyword evidence="2 4" id="KW-0808">Transferase</keyword>
<protein>
    <recommendedName>
        <fullName evidence="4">1-acyl-sn-glycerol-3-phosphate acyltransferase</fullName>
        <ecNumber evidence="4">2.3.1.51</ecNumber>
    </recommendedName>
</protein>
<sequence length="198" mass="21845">MENIVYRVLKYLARIVLVVLRRWEVYGRENLPASGGIILVANHVSYWDPVVIICAFKRKVHFMAKSELFKIPAVGYVIKSSGAFPVRRDKSDRNAIRTAVSLLKEGQVVGVFPEGTRNPTDDMLKPHLGAAMLAFKAGVPMLPIAVSGTRGVWGKIKVFVGKPVVCHSGKKASKDDWEKASDTIMEQVAVLLGENKSN</sequence>
<keyword evidence="7" id="KW-1185">Reference proteome</keyword>
<evidence type="ECO:0000313" key="7">
    <source>
        <dbReference type="Proteomes" id="UP000297597"/>
    </source>
</evidence>
<evidence type="ECO:0000256" key="3">
    <source>
        <dbReference type="ARBA" id="ARBA00023315"/>
    </source>
</evidence>
<evidence type="ECO:0000256" key="4">
    <source>
        <dbReference type="RuleBase" id="RU361267"/>
    </source>
</evidence>
<dbReference type="SUPFAM" id="SSF69593">
    <property type="entry name" value="Glycerol-3-phosphate (1)-acyltransferase"/>
    <property type="match status" value="1"/>
</dbReference>
<feature type="domain" description="Phospholipid/glycerol acyltransferase" evidence="5">
    <location>
        <begin position="37"/>
        <end position="149"/>
    </location>
</feature>
<accession>A0A4Y7RS04</accession>
<evidence type="ECO:0000256" key="1">
    <source>
        <dbReference type="ARBA" id="ARBA00008655"/>
    </source>
</evidence>
<organism evidence="6 7">
    <name type="scientific">Pelotomaculum propionicicum</name>
    <dbReference type="NCBI Taxonomy" id="258475"/>
    <lineage>
        <taxon>Bacteria</taxon>
        <taxon>Bacillati</taxon>
        <taxon>Bacillota</taxon>
        <taxon>Clostridia</taxon>
        <taxon>Eubacteriales</taxon>
        <taxon>Desulfotomaculaceae</taxon>
        <taxon>Pelotomaculum</taxon>
    </lineage>
</organism>
<dbReference type="SMART" id="SM00563">
    <property type="entry name" value="PlsC"/>
    <property type="match status" value="1"/>
</dbReference>
<keyword evidence="3 4" id="KW-0012">Acyltransferase</keyword>
<name>A0A4Y7RS04_9FIRM</name>
<keyword evidence="4" id="KW-0594">Phospholipid biosynthesis</keyword>
<evidence type="ECO:0000256" key="2">
    <source>
        <dbReference type="ARBA" id="ARBA00022679"/>
    </source>
</evidence>
<keyword evidence="4" id="KW-0443">Lipid metabolism</keyword>
<dbReference type="Pfam" id="PF01553">
    <property type="entry name" value="Acyltransferase"/>
    <property type="match status" value="1"/>
</dbReference>
<comment type="catalytic activity">
    <reaction evidence="4">
        <text>a 1-acyl-sn-glycero-3-phosphate + an acyl-CoA = a 1,2-diacyl-sn-glycero-3-phosphate + CoA</text>
        <dbReference type="Rhea" id="RHEA:19709"/>
        <dbReference type="ChEBI" id="CHEBI:57287"/>
        <dbReference type="ChEBI" id="CHEBI:57970"/>
        <dbReference type="ChEBI" id="CHEBI:58342"/>
        <dbReference type="ChEBI" id="CHEBI:58608"/>
        <dbReference type="EC" id="2.3.1.51"/>
    </reaction>
</comment>
<comment type="domain">
    <text evidence="4">The HXXXXD motif is essential for acyltransferase activity and may constitute the binding site for the phosphate moiety of the glycerol-3-phosphate.</text>
</comment>
<dbReference type="InterPro" id="IPR004552">
    <property type="entry name" value="AGP_acyltrans"/>
</dbReference>
<evidence type="ECO:0000313" key="6">
    <source>
        <dbReference type="EMBL" id="TEB11804.1"/>
    </source>
</evidence>
<dbReference type="CDD" id="cd07989">
    <property type="entry name" value="LPLAT_AGPAT-like"/>
    <property type="match status" value="1"/>
</dbReference>